<evidence type="ECO:0000256" key="2">
    <source>
        <dbReference type="SAM" id="SignalP"/>
    </source>
</evidence>
<organism evidence="3 4">
    <name type="scientific">Hazenella coriacea</name>
    <dbReference type="NCBI Taxonomy" id="1179467"/>
    <lineage>
        <taxon>Bacteria</taxon>
        <taxon>Bacillati</taxon>
        <taxon>Bacillota</taxon>
        <taxon>Bacilli</taxon>
        <taxon>Bacillales</taxon>
        <taxon>Thermoactinomycetaceae</taxon>
        <taxon>Hazenella</taxon>
    </lineage>
</organism>
<accession>A0A4R3L9I3</accession>
<dbReference type="PROSITE" id="PS51257">
    <property type="entry name" value="PROKAR_LIPOPROTEIN"/>
    <property type="match status" value="1"/>
</dbReference>
<sequence length="207" mass="23487">MKKILLLASCIFLLSGCSLFADYYNADQLANEMDQLVRTENDTNDKINQDLEKKYEEASVLIQSVQVGDKAKLEEINKKIEEAKAISTKYKQEVQKIQKQFPDLKAKAAKLEDPEIKKLADTFIGDFTKTTETEIKQAEEFDKLLVATAKLAQDIVDNKEPNLDEYDAILDNIDQLAGQLNPEIENFNKSWNAFHKAAIGTEIQQPK</sequence>
<dbReference type="AlphaFoldDB" id="A0A4R3L9I3"/>
<keyword evidence="1" id="KW-0175">Coiled coil</keyword>
<keyword evidence="3" id="KW-0449">Lipoprotein</keyword>
<evidence type="ECO:0000313" key="3">
    <source>
        <dbReference type="EMBL" id="TCS95765.1"/>
    </source>
</evidence>
<feature type="signal peptide" evidence="2">
    <location>
        <begin position="1"/>
        <end position="20"/>
    </location>
</feature>
<protein>
    <submittedName>
        <fullName evidence="3">Putative cell-wall binding lipoprotein</fullName>
    </submittedName>
</protein>
<proteinExistence type="predicted"/>
<dbReference type="Proteomes" id="UP000294937">
    <property type="component" value="Unassembled WGS sequence"/>
</dbReference>
<dbReference type="Gene3D" id="1.20.120.570">
    <property type="entry name" value="YkyA-like"/>
    <property type="match status" value="1"/>
</dbReference>
<dbReference type="EMBL" id="SMAG01000002">
    <property type="protein sequence ID" value="TCS95765.1"/>
    <property type="molecule type" value="Genomic_DNA"/>
</dbReference>
<reference evidence="3 4" key="1">
    <citation type="submission" date="2019-03" db="EMBL/GenBank/DDBJ databases">
        <title>Genomic Encyclopedia of Type Strains, Phase IV (KMG-IV): sequencing the most valuable type-strain genomes for metagenomic binning, comparative biology and taxonomic classification.</title>
        <authorList>
            <person name="Goeker M."/>
        </authorList>
    </citation>
    <scope>NUCLEOTIDE SEQUENCE [LARGE SCALE GENOMIC DNA]</scope>
    <source>
        <strain evidence="3 4">DSM 45707</strain>
    </source>
</reference>
<dbReference type="RefSeq" id="WP_131923743.1">
    <property type="nucleotide sequence ID" value="NZ_SMAG01000002.1"/>
</dbReference>
<dbReference type="InterPro" id="IPR036785">
    <property type="entry name" value="YkyA-like_sf"/>
</dbReference>
<comment type="caution">
    <text evidence="3">The sequence shown here is derived from an EMBL/GenBank/DDBJ whole genome shotgun (WGS) entry which is preliminary data.</text>
</comment>
<feature type="chain" id="PRO_5021031441" evidence="2">
    <location>
        <begin position="21"/>
        <end position="207"/>
    </location>
</feature>
<gene>
    <name evidence="3" type="ORF">EDD58_102345</name>
</gene>
<evidence type="ECO:0000256" key="1">
    <source>
        <dbReference type="SAM" id="Coils"/>
    </source>
</evidence>
<dbReference type="OrthoDB" id="2991389at2"/>
<feature type="coiled-coil region" evidence="1">
    <location>
        <begin position="73"/>
        <end position="100"/>
    </location>
</feature>
<keyword evidence="4" id="KW-1185">Reference proteome</keyword>
<name>A0A4R3L9I3_9BACL</name>
<keyword evidence="2" id="KW-0732">Signal</keyword>
<evidence type="ECO:0000313" key="4">
    <source>
        <dbReference type="Proteomes" id="UP000294937"/>
    </source>
</evidence>